<accession>S3E5W4</accession>
<evidence type="ECO:0000313" key="1">
    <source>
        <dbReference type="EMBL" id="EPE33758.1"/>
    </source>
</evidence>
<organism evidence="1 2">
    <name type="scientific">Glarea lozoyensis (strain ATCC 20868 / MF5171)</name>
    <dbReference type="NCBI Taxonomy" id="1116229"/>
    <lineage>
        <taxon>Eukaryota</taxon>
        <taxon>Fungi</taxon>
        <taxon>Dikarya</taxon>
        <taxon>Ascomycota</taxon>
        <taxon>Pezizomycotina</taxon>
        <taxon>Leotiomycetes</taxon>
        <taxon>Helotiales</taxon>
        <taxon>Helotiaceae</taxon>
        <taxon>Glarea</taxon>
    </lineage>
</organism>
<name>S3E5W4_GLAL2</name>
<proteinExistence type="predicted"/>
<gene>
    <name evidence="1" type="ORF">GLAREA_06771</name>
</gene>
<dbReference type="KEGG" id="glz:GLAREA_06771"/>
<evidence type="ECO:0000313" key="2">
    <source>
        <dbReference type="Proteomes" id="UP000016922"/>
    </source>
</evidence>
<dbReference type="GeneID" id="19465824"/>
<reference evidence="1 2" key="1">
    <citation type="journal article" date="2013" name="BMC Genomics">
        <title>Genomics-driven discovery of the pneumocandin biosynthetic gene cluster in the fungus Glarea lozoyensis.</title>
        <authorList>
            <person name="Chen L."/>
            <person name="Yue Q."/>
            <person name="Zhang X."/>
            <person name="Xiang M."/>
            <person name="Wang C."/>
            <person name="Li S."/>
            <person name="Che Y."/>
            <person name="Ortiz-Lopez F.J."/>
            <person name="Bills G.F."/>
            <person name="Liu X."/>
            <person name="An Z."/>
        </authorList>
    </citation>
    <scope>NUCLEOTIDE SEQUENCE [LARGE SCALE GENOMIC DNA]</scope>
    <source>
        <strain evidence="2">ATCC 20868 / MF5171</strain>
    </source>
</reference>
<dbReference type="AlphaFoldDB" id="S3E5W4"/>
<sequence>MKAFRKGTTKRKTGLDGFVSSSRSAAAFPIGSSTANCQPVSDGGVQMQVKIRTPTTRVGVRNSGRGVWVKPDRQRVKGWNTSV</sequence>
<keyword evidence="2" id="KW-1185">Reference proteome</keyword>
<dbReference type="Proteomes" id="UP000016922">
    <property type="component" value="Unassembled WGS sequence"/>
</dbReference>
<protein>
    <submittedName>
        <fullName evidence="1">Uncharacterized protein</fullName>
    </submittedName>
</protein>
<dbReference type="HOGENOM" id="CLU_2542770_0_0_1"/>
<dbReference type="EMBL" id="KE145357">
    <property type="protein sequence ID" value="EPE33758.1"/>
    <property type="molecule type" value="Genomic_DNA"/>
</dbReference>
<dbReference type="RefSeq" id="XP_008078910.1">
    <property type="nucleotide sequence ID" value="XM_008080719.1"/>
</dbReference>